<dbReference type="AlphaFoldDB" id="A0A2M6WYE9"/>
<proteinExistence type="inferred from homology"/>
<comment type="subunit">
    <text evidence="5">Part of the 30S ribosomal subunit. Interacts with proteins S7 and S18. Binds to IF-3.</text>
</comment>
<keyword evidence="2 5" id="KW-0689">Ribosomal protein</keyword>
<dbReference type="GO" id="GO:0006412">
    <property type="term" value="P:translation"/>
    <property type="evidence" value="ECO:0007669"/>
    <property type="project" value="UniProtKB-UniRule"/>
</dbReference>
<evidence type="ECO:0000256" key="5">
    <source>
        <dbReference type="HAMAP-Rule" id="MF_01310"/>
    </source>
</evidence>
<keyword evidence="3 5" id="KW-0687">Ribonucleoprotein</keyword>
<comment type="caution">
    <text evidence="8">The sequence shown here is derived from an EMBL/GenBank/DDBJ whole genome shotgun (WGS) entry which is preliminary data.</text>
</comment>
<accession>A0A2M6WYE9</accession>
<sequence length="139" mass="14901">MTKTSTTTKPAKKARSKSRGRAKQKVLKGKIFIQSSYNNTIISVTDLAGNVLVQSSAGYVGFGGTRKATPYAAQRAVADVMERLQPFGMKEAAVYVKGIGSARESAVRALNAPGLAITSIRDVTPIPHNGVRARKKRRV</sequence>
<evidence type="ECO:0000256" key="4">
    <source>
        <dbReference type="ARBA" id="ARBA00035160"/>
    </source>
</evidence>
<keyword evidence="5" id="KW-0699">rRNA-binding</keyword>
<comment type="similarity">
    <text evidence="1 5 6">Belongs to the universal ribosomal protein uS11 family.</text>
</comment>
<dbReference type="SUPFAM" id="SSF53137">
    <property type="entry name" value="Translational machinery components"/>
    <property type="match status" value="1"/>
</dbReference>
<dbReference type="Proteomes" id="UP000230731">
    <property type="component" value="Unassembled WGS sequence"/>
</dbReference>
<evidence type="ECO:0000256" key="7">
    <source>
        <dbReference type="SAM" id="MobiDB-lite"/>
    </source>
</evidence>
<evidence type="ECO:0000256" key="6">
    <source>
        <dbReference type="RuleBase" id="RU003629"/>
    </source>
</evidence>
<reference evidence="9" key="1">
    <citation type="submission" date="2017-09" db="EMBL/GenBank/DDBJ databases">
        <title>Depth-based differentiation of microbial function through sediment-hosted aquifers and enrichment of novel symbionts in the deep terrestrial subsurface.</title>
        <authorList>
            <person name="Probst A.J."/>
            <person name="Ladd B."/>
            <person name="Jarett J.K."/>
            <person name="Geller-Mcgrath D.E."/>
            <person name="Sieber C.M.K."/>
            <person name="Emerson J.B."/>
            <person name="Anantharaman K."/>
            <person name="Thomas B.C."/>
            <person name="Malmstrom R."/>
            <person name="Stieglmeier M."/>
            <person name="Klingl A."/>
            <person name="Woyke T."/>
            <person name="Ryan C.M."/>
            <person name="Banfield J.F."/>
        </authorList>
    </citation>
    <scope>NUCLEOTIDE SEQUENCE [LARGE SCALE GENOMIC DNA]</scope>
</reference>
<dbReference type="Pfam" id="PF00411">
    <property type="entry name" value="Ribosomal_S11"/>
    <property type="match status" value="1"/>
</dbReference>
<keyword evidence="5" id="KW-0694">RNA-binding</keyword>
<dbReference type="Gene3D" id="3.30.420.80">
    <property type="entry name" value="Ribosomal protein S11"/>
    <property type="match status" value="1"/>
</dbReference>
<dbReference type="InterPro" id="IPR036967">
    <property type="entry name" value="Ribosomal_uS11_sf"/>
</dbReference>
<feature type="region of interest" description="Disordered" evidence="7">
    <location>
        <begin position="1"/>
        <end position="22"/>
    </location>
</feature>
<dbReference type="PROSITE" id="PS00054">
    <property type="entry name" value="RIBOSOMAL_S11"/>
    <property type="match status" value="1"/>
</dbReference>
<evidence type="ECO:0000313" key="8">
    <source>
        <dbReference type="EMBL" id="PIT97818.1"/>
    </source>
</evidence>
<protein>
    <recommendedName>
        <fullName evidence="4 5">Small ribosomal subunit protein uS11</fullName>
    </recommendedName>
</protein>
<dbReference type="InterPro" id="IPR018102">
    <property type="entry name" value="Ribosomal_uS11_CS"/>
</dbReference>
<feature type="compositionally biased region" description="Basic residues" evidence="7">
    <location>
        <begin position="10"/>
        <end position="22"/>
    </location>
</feature>
<dbReference type="GO" id="GO:0019843">
    <property type="term" value="F:rRNA binding"/>
    <property type="evidence" value="ECO:0007669"/>
    <property type="project" value="UniProtKB-UniRule"/>
</dbReference>
<evidence type="ECO:0000256" key="2">
    <source>
        <dbReference type="ARBA" id="ARBA00022980"/>
    </source>
</evidence>
<evidence type="ECO:0000313" key="9">
    <source>
        <dbReference type="Proteomes" id="UP000230731"/>
    </source>
</evidence>
<organism evidence="8 9">
    <name type="scientific">Candidatus Andersenbacteria bacterium CG10_big_fil_rev_8_21_14_0_10_54_11</name>
    <dbReference type="NCBI Taxonomy" id="1974485"/>
    <lineage>
        <taxon>Bacteria</taxon>
        <taxon>Candidatus Anderseniibacteriota</taxon>
    </lineage>
</organism>
<gene>
    <name evidence="5" type="primary">rpsK</name>
    <name evidence="8" type="ORF">COT71_03940</name>
</gene>
<dbReference type="GO" id="GO:0005840">
    <property type="term" value="C:ribosome"/>
    <property type="evidence" value="ECO:0007669"/>
    <property type="project" value="UniProtKB-KW"/>
</dbReference>
<dbReference type="NCBIfam" id="NF003698">
    <property type="entry name" value="PRK05309.1"/>
    <property type="match status" value="1"/>
</dbReference>
<evidence type="ECO:0000256" key="3">
    <source>
        <dbReference type="ARBA" id="ARBA00023274"/>
    </source>
</evidence>
<dbReference type="HAMAP" id="MF_01310">
    <property type="entry name" value="Ribosomal_uS11"/>
    <property type="match status" value="1"/>
</dbReference>
<evidence type="ECO:0000256" key="1">
    <source>
        <dbReference type="ARBA" id="ARBA00006194"/>
    </source>
</evidence>
<name>A0A2M6WYE9_9BACT</name>
<dbReference type="PIRSF" id="PIRSF002131">
    <property type="entry name" value="Ribosomal_S11"/>
    <property type="match status" value="1"/>
</dbReference>
<dbReference type="GO" id="GO:1990904">
    <property type="term" value="C:ribonucleoprotein complex"/>
    <property type="evidence" value="ECO:0007669"/>
    <property type="project" value="UniProtKB-KW"/>
</dbReference>
<dbReference type="InterPro" id="IPR001971">
    <property type="entry name" value="Ribosomal_uS11"/>
</dbReference>
<comment type="function">
    <text evidence="5">Located on the platform of the 30S subunit, it bridges several disparate RNA helices of the 16S rRNA. Forms part of the Shine-Dalgarno cleft in the 70S ribosome.</text>
</comment>
<dbReference type="PANTHER" id="PTHR11759">
    <property type="entry name" value="40S RIBOSOMAL PROTEIN S14/30S RIBOSOMAL PROTEIN S11"/>
    <property type="match status" value="1"/>
</dbReference>
<dbReference type="GO" id="GO:0003735">
    <property type="term" value="F:structural constituent of ribosome"/>
    <property type="evidence" value="ECO:0007669"/>
    <property type="project" value="InterPro"/>
</dbReference>
<dbReference type="EMBL" id="PEZP01000043">
    <property type="protein sequence ID" value="PIT97818.1"/>
    <property type="molecule type" value="Genomic_DNA"/>
</dbReference>